<evidence type="ECO:0000259" key="2">
    <source>
        <dbReference type="Pfam" id="PF03968"/>
    </source>
</evidence>
<dbReference type="InterPro" id="IPR005653">
    <property type="entry name" value="OstA-like_N"/>
</dbReference>
<dbReference type="GO" id="GO:0009279">
    <property type="term" value="C:cell outer membrane"/>
    <property type="evidence" value="ECO:0007669"/>
    <property type="project" value="TreeGrafter"/>
</dbReference>
<dbReference type="GO" id="GO:0017089">
    <property type="term" value="F:glycolipid transfer activity"/>
    <property type="evidence" value="ECO:0007669"/>
    <property type="project" value="TreeGrafter"/>
</dbReference>
<organism evidence="3">
    <name type="scientific">Hellea balneolensis</name>
    <dbReference type="NCBI Taxonomy" id="287478"/>
    <lineage>
        <taxon>Bacteria</taxon>
        <taxon>Pseudomonadati</taxon>
        <taxon>Pseudomonadota</taxon>
        <taxon>Alphaproteobacteria</taxon>
        <taxon>Maricaulales</taxon>
        <taxon>Robiginitomaculaceae</taxon>
        <taxon>Hellea</taxon>
    </lineage>
</organism>
<dbReference type="Proteomes" id="UP000886042">
    <property type="component" value="Unassembled WGS sequence"/>
</dbReference>
<feature type="domain" description="Organic solvent tolerance-like N-terminal" evidence="2">
    <location>
        <begin position="57"/>
        <end position="165"/>
    </location>
</feature>
<sequence length="205" mass="22243">MWEKWWRQYHGKRQEEGLTKMSMLKTLRGLALSVSLLAVCSSAQGQIAAGSNANIDITADHLEYVGSKAILTGGVDVRQGDTRVIADKMDIYMSGSGGLGDGDFERIVARGNFYYLTPDQEVRGNEGVYTKVDDTFTVTGDVILVQEGGNVITGDKLYYNLTTQKARVVGSCQGRQCGSKGRVNILIKGTQDATSGTEQSEKDDS</sequence>
<comment type="caution">
    <text evidence="3">The sequence shown here is derived from an EMBL/GenBank/DDBJ whole genome shotgun (WGS) entry which is preliminary data.</text>
</comment>
<dbReference type="EMBL" id="DRMN01000167">
    <property type="protein sequence ID" value="HFB54775.1"/>
    <property type="molecule type" value="Genomic_DNA"/>
</dbReference>
<proteinExistence type="predicted"/>
<dbReference type="GO" id="GO:0030288">
    <property type="term" value="C:outer membrane-bounded periplasmic space"/>
    <property type="evidence" value="ECO:0007669"/>
    <property type="project" value="TreeGrafter"/>
</dbReference>
<dbReference type="InterPro" id="IPR052037">
    <property type="entry name" value="LPS_export_LptA"/>
</dbReference>
<gene>
    <name evidence="3" type="ORF">ENJ46_02535</name>
</gene>
<keyword evidence="1" id="KW-0732">Signal</keyword>
<accession>A0A7C3GD10</accession>
<reference evidence="3" key="1">
    <citation type="journal article" date="2020" name="mSystems">
        <title>Genome- and Community-Level Interaction Insights into Carbon Utilization and Element Cycling Functions of Hydrothermarchaeota in Hydrothermal Sediment.</title>
        <authorList>
            <person name="Zhou Z."/>
            <person name="Liu Y."/>
            <person name="Xu W."/>
            <person name="Pan J."/>
            <person name="Luo Z.H."/>
            <person name="Li M."/>
        </authorList>
    </citation>
    <scope>NUCLEOTIDE SEQUENCE [LARGE SCALE GENOMIC DNA]</scope>
    <source>
        <strain evidence="3">HyVt-489</strain>
    </source>
</reference>
<dbReference type="Pfam" id="PF03968">
    <property type="entry name" value="LptD_N"/>
    <property type="match status" value="1"/>
</dbReference>
<dbReference type="PANTHER" id="PTHR36504:SF1">
    <property type="entry name" value="LIPOPOLYSACCHARIDE EXPORT SYSTEM PROTEIN LPTA"/>
    <property type="match status" value="1"/>
</dbReference>
<dbReference type="Gene3D" id="2.60.450.10">
    <property type="entry name" value="Lipopolysaccharide (LPS) transport protein A like domain"/>
    <property type="match status" value="1"/>
</dbReference>
<dbReference type="GO" id="GO:0015920">
    <property type="term" value="P:lipopolysaccharide transport"/>
    <property type="evidence" value="ECO:0007669"/>
    <property type="project" value="TreeGrafter"/>
</dbReference>
<protein>
    <recommendedName>
        <fullName evidence="2">Organic solvent tolerance-like N-terminal domain-containing protein</fullName>
    </recommendedName>
</protein>
<evidence type="ECO:0000256" key="1">
    <source>
        <dbReference type="ARBA" id="ARBA00022729"/>
    </source>
</evidence>
<evidence type="ECO:0000313" key="3">
    <source>
        <dbReference type="EMBL" id="HFB54775.1"/>
    </source>
</evidence>
<dbReference type="AlphaFoldDB" id="A0A7C3GD10"/>
<name>A0A7C3GD10_9PROT</name>
<dbReference type="PANTHER" id="PTHR36504">
    <property type="entry name" value="LIPOPOLYSACCHARIDE EXPORT SYSTEM PROTEIN LPTA"/>
    <property type="match status" value="1"/>
</dbReference>